<accession>A0A445LAU5</accession>
<comment type="caution">
    <text evidence="1">The sequence shown here is derived from an EMBL/GenBank/DDBJ whole genome shotgun (WGS) entry which is preliminary data.</text>
</comment>
<dbReference type="AlphaFoldDB" id="A0A445LAU5"/>
<sequence length="172" mass="19771">MPPSSTIPSSMQYFIMIPISSGEWNAKIYNSQLVDIEDMKGMISIIRQTEILHCCKLYTNIEHNIVPTPNLELVLSLLQGELVKSTYVSCNALFNKGGRKVVTMLASGQVYMEVLNKVIKDTLRMANTHNILEFNRCDARFLVQETINPREVRPARDFRVRLDERWCDCCKL</sequence>
<reference evidence="1 2" key="1">
    <citation type="submission" date="2018-09" db="EMBL/GenBank/DDBJ databases">
        <title>A high-quality reference genome of wild soybean provides a powerful tool to mine soybean genomes.</title>
        <authorList>
            <person name="Xie M."/>
            <person name="Chung C.Y.L."/>
            <person name="Li M.-W."/>
            <person name="Wong F.-L."/>
            <person name="Chan T.-F."/>
            <person name="Lam H.-M."/>
        </authorList>
    </citation>
    <scope>NUCLEOTIDE SEQUENCE [LARGE SCALE GENOMIC DNA]</scope>
    <source>
        <strain evidence="2">cv. W05</strain>
        <tissue evidence="1">Hypocotyl of etiolated seedlings</tissue>
    </source>
</reference>
<evidence type="ECO:0000313" key="2">
    <source>
        <dbReference type="Proteomes" id="UP000289340"/>
    </source>
</evidence>
<evidence type="ECO:0000313" key="1">
    <source>
        <dbReference type="EMBL" id="RZC20229.1"/>
    </source>
</evidence>
<keyword evidence="2" id="KW-1185">Reference proteome</keyword>
<dbReference type="EMBL" id="QZWG01000003">
    <property type="protein sequence ID" value="RZC20229.1"/>
    <property type="molecule type" value="Genomic_DNA"/>
</dbReference>
<protein>
    <submittedName>
        <fullName evidence="1">Uncharacterized protein</fullName>
    </submittedName>
</protein>
<organism evidence="1 2">
    <name type="scientific">Glycine soja</name>
    <name type="common">Wild soybean</name>
    <dbReference type="NCBI Taxonomy" id="3848"/>
    <lineage>
        <taxon>Eukaryota</taxon>
        <taxon>Viridiplantae</taxon>
        <taxon>Streptophyta</taxon>
        <taxon>Embryophyta</taxon>
        <taxon>Tracheophyta</taxon>
        <taxon>Spermatophyta</taxon>
        <taxon>Magnoliopsida</taxon>
        <taxon>eudicotyledons</taxon>
        <taxon>Gunneridae</taxon>
        <taxon>Pentapetalae</taxon>
        <taxon>rosids</taxon>
        <taxon>fabids</taxon>
        <taxon>Fabales</taxon>
        <taxon>Fabaceae</taxon>
        <taxon>Papilionoideae</taxon>
        <taxon>50 kb inversion clade</taxon>
        <taxon>NPAAA clade</taxon>
        <taxon>indigoferoid/millettioid clade</taxon>
        <taxon>Phaseoleae</taxon>
        <taxon>Glycine</taxon>
        <taxon>Glycine subgen. Soja</taxon>
    </lineage>
</organism>
<proteinExistence type="predicted"/>
<name>A0A445LAU5_GLYSO</name>
<dbReference type="Proteomes" id="UP000289340">
    <property type="component" value="Chromosome 3"/>
</dbReference>
<gene>
    <name evidence="1" type="ORF">D0Y65_006892</name>
</gene>